<dbReference type="EMBL" id="JBHTJH010000004">
    <property type="protein sequence ID" value="MFD0862197.1"/>
    <property type="molecule type" value="Genomic_DNA"/>
</dbReference>
<proteinExistence type="predicted"/>
<dbReference type="Pfam" id="PF12833">
    <property type="entry name" value="HTH_18"/>
    <property type="match status" value="1"/>
</dbReference>
<feature type="domain" description="HTH araC/xylS-type" evidence="2">
    <location>
        <begin position="452"/>
        <end position="555"/>
    </location>
</feature>
<dbReference type="InterPro" id="IPR018060">
    <property type="entry name" value="HTH_AraC"/>
</dbReference>
<evidence type="ECO:0000313" key="3">
    <source>
        <dbReference type="EMBL" id="MFD0862197.1"/>
    </source>
</evidence>
<comment type="caution">
    <text evidence="3">The sequence shown here is derived from an EMBL/GenBank/DDBJ whole genome shotgun (WGS) entry which is preliminary data.</text>
</comment>
<evidence type="ECO:0000256" key="1">
    <source>
        <dbReference type="SAM" id="Phobius"/>
    </source>
</evidence>
<feature type="transmembrane region" description="Helical" evidence="1">
    <location>
        <begin position="385"/>
        <end position="403"/>
    </location>
</feature>
<keyword evidence="1" id="KW-0812">Transmembrane</keyword>
<dbReference type="Gene3D" id="1.25.40.10">
    <property type="entry name" value="Tetratricopeptide repeat domain"/>
    <property type="match status" value="1"/>
</dbReference>
<keyword evidence="1" id="KW-0472">Membrane</keyword>
<organism evidence="3 4">
    <name type="scientific">Sungkyunkwania multivorans</name>
    <dbReference type="NCBI Taxonomy" id="1173618"/>
    <lineage>
        <taxon>Bacteria</taxon>
        <taxon>Pseudomonadati</taxon>
        <taxon>Bacteroidota</taxon>
        <taxon>Flavobacteriia</taxon>
        <taxon>Flavobacteriales</taxon>
        <taxon>Flavobacteriaceae</taxon>
        <taxon>Sungkyunkwania</taxon>
    </lineage>
</organism>
<name>A0ABW3CYC1_9FLAO</name>
<dbReference type="RefSeq" id="WP_386406660.1">
    <property type="nucleotide sequence ID" value="NZ_JBHTJH010000004.1"/>
</dbReference>
<dbReference type="InterPro" id="IPR011990">
    <property type="entry name" value="TPR-like_helical_dom_sf"/>
</dbReference>
<dbReference type="SUPFAM" id="SSF48452">
    <property type="entry name" value="TPR-like"/>
    <property type="match status" value="1"/>
</dbReference>
<feature type="transmembrane region" description="Helical" evidence="1">
    <location>
        <begin position="6"/>
        <end position="23"/>
    </location>
</feature>
<protein>
    <submittedName>
        <fullName evidence="3">Helix-turn-helix domain-containing protein</fullName>
    </submittedName>
</protein>
<keyword evidence="4" id="KW-1185">Reference proteome</keyword>
<gene>
    <name evidence="3" type="ORF">ACFQ1M_08245</name>
</gene>
<evidence type="ECO:0000259" key="2">
    <source>
        <dbReference type="PROSITE" id="PS01124"/>
    </source>
</evidence>
<dbReference type="Proteomes" id="UP001596978">
    <property type="component" value="Unassembled WGS sequence"/>
</dbReference>
<evidence type="ECO:0000313" key="4">
    <source>
        <dbReference type="Proteomes" id="UP001596978"/>
    </source>
</evidence>
<dbReference type="PROSITE" id="PS01124">
    <property type="entry name" value="HTH_ARAC_FAMILY_2"/>
    <property type="match status" value="1"/>
</dbReference>
<reference evidence="4" key="1">
    <citation type="journal article" date="2019" name="Int. J. Syst. Evol. Microbiol.">
        <title>The Global Catalogue of Microorganisms (GCM) 10K type strain sequencing project: providing services to taxonomists for standard genome sequencing and annotation.</title>
        <authorList>
            <consortium name="The Broad Institute Genomics Platform"/>
            <consortium name="The Broad Institute Genome Sequencing Center for Infectious Disease"/>
            <person name="Wu L."/>
            <person name="Ma J."/>
        </authorList>
    </citation>
    <scope>NUCLEOTIDE SEQUENCE [LARGE SCALE GENOMIC DNA]</scope>
    <source>
        <strain evidence="4">CCUG 62952</strain>
    </source>
</reference>
<dbReference type="SMART" id="SM00342">
    <property type="entry name" value="HTH_ARAC"/>
    <property type="match status" value="1"/>
</dbReference>
<sequence>MSDKYNNYIILIFNIIFCSVLFAQDSTKTSLYHSDHQSFTEYLRSLDSDSLKRSEARSYLSAARAKGDITKTAEAYLILSQLHTRTPLAITYIDSLLQVTKELQDQDYLGIGHLQKGIQYYYMSKYNEAFESLKRADVIAKENDNDYQQMVVRHYIGLLKNVTNGKNEETLNIFRENLKFFDIESYKIAYNDQYLKSLYALTDAYNRNMKLDSAIIICRKGIVESQKSNNTYLYHHFLLVYGDTKVLNKEYDIEVVDSLKKASLMLQYNKKSLAGCYLTISDVYAGRHNYLEAIHYLKKVDSMYAESPEELIIKMQVASEKLLTYYTITEDDEKKLLTIDKLISVNEAIVEEFQNLGSNITKEYDTPNLLAEKERLLNKSKKNMLFLYLAVGILLFMVIFFVIRSRKYQKRFDKLMLAQKAKPNKSLTPDRTDKERSKKIGLSEDQINIILEKLEAFERSEKITENYTLNSLAKEFGTNSAYLSKVINVFKKVNFSNYFNNLRIDIIVDRLANDKTLQSYTIDAIAKEAGFNNAQSFRLAFYKKTGLYPSYFLKQLAQKKKELSF</sequence>
<dbReference type="Gene3D" id="1.10.10.60">
    <property type="entry name" value="Homeodomain-like"/>
    <property type="match status" value="2"/>
</dbReference>
<accession>A0ABW3CYC1</accession>
<keyword evidence="1" id="KW-1133">Transmembrane helix</keyword>